<gene>
    <name evidence="1" type="ORF">SCF082_LOCUS41369</name>
</gene>
<comment type="caution">
    <text evidence="1">The sequence shown here is derived from an EMBL/GenBank/DDBJ whole genome shotgun (WGS) entry which is preliminary data.</text>
</comment>
<evidence type="ECO:0000313" key="1">
    <source>
        <dbReference type="EMBL" id="CAK9087504.1"/>
    </source>
</evidence>
<protein>
    <submittedName>
        <fullName evidence="1">FO synthase subunit 1</fullName>
    </submittedName>
</protein>
<dbReference type="Proteomes" id="UP001642464">
    <property type="component" value="Unassembled WGS sequence"/>
</dbReference>
<dbReference type="EMBL" id="CAXAMM010039574">
    <property type="protein sequence ID" value="CAK9087504.1"/>
    <property type="molecule type" value="Genomic_DNA"/>
</dbReference>
<name>A0ABP0QHK4_9DINO</name>
<organism evidence="1 2">
    <name type="scientific">Durusdinium trenchii</name>
    <dbReference type="NCBI Taxonomy" id="1381693"/>
    <lineage>
        <taxon>Eukaryota</taxon>
        <taxon>Sar</taxon>
        <taxon>Alveolata</taxon>
        <taxon>Dinophyceae</taxon>
        <taxon>Suessiales</taxon>
        <taxon>Symbiodiniaceae</taxon>
        <taxon>Durusdinium</taxon>
    </lineage>
</organism>
<reference evidence="1 2" key="1">
    <citation type="submission" date="2024-02" db="EMBL/GenBank/DDBJ databases">
        <authorList>
            <person name="Chen Y."/>
            <person name="Shah S."/>
            <person name="Dougan E. K."/>
            <person name="Thang M."/>
            <person name="Chan C."/>
        </authorList>
    </citation>
    <scope>NUCLEOTIDE SEQUENCE [LARGE SCALE GENOMIC DNA]</scope>
</reference>
<keyword evidence="2" id="KW-1185">Reference proteome</keyword>
<proteinExistence type="predicted"/>
<sequence length="304" mass="35190">MVKKASSLVFYEEDNYAGSELVVGGKLSRKRTRKMSLNIDTARAQNFEERHLPPGCMKDHYETFRTLTGPNAASFKTFWKVWHEQFSFLKFRPTSSHAQCSACCRHKLLIRGLSNHLAARKFQIKLLGEHLLNQYRDRQIYWSLRGQARLKPSMSLVAIIDSMDQMKFQYPRTPLAYSKDLSALIRPKLHLTACIAHGFSLMFFVAKHNHPKDSSLMAEIVRGFLAEAVPVALQGLQADQLTDEFWKLPQSTFMGLPEDYREHLRKYVPTLRSYNLDRAATHIEEWLNDELQLKPLLDVAAYRE</sequence>
<accession>A0ABP0QHK4</accession>
<evidence type="ECO:0000313" key="2">
    <source>
        <dbReference type="Proteomes" id="UP001642464"/>
    </source>
</evidence>